<dbReference type="RefSeq" id="WP_086184608.1">
    <property type="nucleotide sequence ID" value="NZ_FNPK01000016.1"/>
</dbReference>
<gene>
    <name evidence="1" type="ORF">SAMN05421643_1169</name>
</gene>
<accession>A0A1H3L6X8</accession>
<protein>
    <submittedName>
        <fullName evidence="1">Uncharacterized protein</fullName>
    </submittedName>
</protein>
<name>A0A1H3L6X8_9GAMM</name>
<dbReference type="STRING" id="595670.SAMN05421643_1169"/>
<dbReference type="EMBL" id="FNPK01000016">
    <property type="protein sequence ID" value="SDY59684.1"/>
    <property type="molecule type" value="Genomic_DNA"/>
</dbReference>
<sequence length="67" mass="7870">MNLFNPPKQVKGVYIRFGENPFVLLSLFFRQAKNQNWSQQEITHVLDKAKKGNYAHLVKTLKAHIHH</sequence>
<evidence type="ECO:0000313" key="1">
    <source>
        <dbReference type="EMBL" id="SDY59684.1"/>
    </source>
</evidence>
<proteinExistence type="predicted"/>
<dbReference type="AlphaFoldDB" id="A0A1H3L6X8"/>
<dbReference type="Proteomes" id="UP000199035">
    <property type="component" value="Unassembled WGS sequence"/>
</dbReference>
<organism evidence="1 2">
    <name type="scientific">Acinetobacter kyonggiensis</name>
    <dbReference type="NCBI Taxonomy" id="595670"/>
    <lineage>
        <taxon>Bacteria</taxon>
        <taxon>Pseudomonadati</taxon>
        <taxon>Pseudomonadota</taxon>
        <taxon>Gammaproteobacteria</taxon>
        <taxon>Moraxellales</taxon>
        <taxon>Moraxellaceae</taxon>
        <taxon>Acinetobacter</taxon>
    </lineage>
</organism>
<evidence type="ECO:0000313" key="2">
    <source>
        <dbReference type="Proteomes" id="UP000199035"/>
    </source>
</evidence>
<reference evidence="2" key="1">
    <citation type="submission" date="2016-10" db="EMBL/GenBank/DDBJ databases">
        <authorList>
            <person name="Varghese N."/>
            <person name="Submissions S."/>
        </authorList>
    </citation>
    <scope>NUCLEOTIDE SEQUENCE [LARGE SCALE GENOMIC DNA]</scope>
    <source>
        <strain evidence="2">ANC 5109</strain>
    </source>
</reference>
<keyword evidence="2" id="KW-1185">Reference proteome</keyword>